<feature type="domain" description="BSD" evidence="8">
    <location>
        <begin position="150"/>
        <end position="195"/>
    </location>
</feature>
<proteinExistence type="inferred from homology"/>
<feature type="non-terminal residue" evidence="9">
    <location>
        <position position="480"/>
    </location>
</feature>
<evidence type="ECO:0000256" key="5">
    <source>
        <dbReference type="ARBA" id="ARBA00023163"/>
    </source>
</evidence>
<evidence type="ECO:0000259" key="8">
    <source>
        <dbReference type="PROSITE" id="PS50858"/>
    </source>
</evidence>
<feature type="domain" description="BSD" evidence="8">
    <location>
        <begin position="217"/>
        <end position="269"/>
    </location>
</feature>
<dbReference type="GO" id="GO:0000439">
    <property type="term" value="C:transcription factor TFIIH core complex"/>
    <property type="evidence" value="ECO:0007669"/>
    <property type="project" value="InterPro"/>
</dbReference>
<keyword evidence="3" id="KW-0677">Repeat</keyword>
<name>A0A9W8I4Y0_9FUNG</name>
<evidence type="ECO:0000256" key="6">
    <source>
        <dbReference type="ARBA" id="ARBA00023242"/>
    </source>
</evidence>
<evidence type="ECO:0000313" key="10">
    <source>
        <dbReference type="Proteomes" id="UP001139887"/>
    </source>
</evidence>
<dbReference type="GO" id="GO:0006289">
    <property type="term" value="P:nucleotide-excision repair"/>
    <property type="evidence" value="ECO:0007669"/>
    <property type="project" value="InterPro"/>
</dbReference>
<dbReference type="EMBL" id="JANBUW010000514">
    <property type="protein sequence ID" value="KAJ2846536.1"/>
    <property type="molecule type" value="Genomic_DNA"/>
</dbReference>
<evidence type="ECO:0000256" key="1">
    <source>
        <dbReference type="ARBA" id="ARBA00004123"/>
    </source>
</evidence>
<evidence type="ECO:0000313" key="9">
    <source>
        <dbReference type="EMBL" id="KAJ2846536.1"/>
    </source>
</evidence>
<dbReference type="InterPro" id="IPR005607">
    <property type="entry name" value="BSD_dom"/>
</dbReference>
<keyword evidence="10" id="KW-1185">Reference proteome</keyword>
<evidence type="ECO:0000256" key="3">
    <source>
        <dbReference type="ARBA" id="ARBA00022737"/>
    </source>
</evidence>
<dbReference type="Pfam" id="PF03909">
    <property type="entry name" value="BSD"/>
    <property type="match status" value="1"/>
</dbReference>
<evidence type="ECO:0000256" key="4">
    <source>
        <dbReference type="ARBA" id="ARBA00023015"/>
    </source>
</evidence>
<dbReference type="OrthoDB" id="360521at2759"/>
<comment type="subcellular location">
    <subcellularLocation>
        <location evidence="1">Nucleus</location>
    </subcellularLocation>
</comment>
<evidence type="ECO:0000256" key="2">
    <source>
        <dbReference type="ARBA" id="ARBA00009448"/>
    </source>
</evidence>
<keyword evidence="6" id="KW-0539">Nucleus</keyword>
<dbReference type="Pfam" id="PF08567">
    <property type="entry name" value="PH_TFIIH"/>
    <property type="match status" value="1"/>
</dbReference>
<dbReference type="SMART" id="SM00751">
    <property type="entry name" value="BSD"/>
    <property type="match status" value="2"/>
</dbReference>
<dbReference type="SUPFAM" id="SSF50729">
    <property type="entry name" value="PH domain-like"/>
    <property type="match status" value="1"/>
</dbReference>
<dbReference type="Gene3D" id="2.30.29.30">
    <property type="entry name" value="Pleckstrin-homology domain (PH domain)/Phosphotyrosine-binding domain (PTB)"/>
    <property type="match status" value="1"/>
</dbReference>
<feature type="region of interest" description="Disordered" evidence="7">
    <location>
        <begin position="113"/>
        <end position="136"/>
    </location>
</feature>
<keyword evidence="5" id="KW-0804">Transcription</keyword>
<dbReference type="AlphaFoldDB" id="A0A9W8I4Y0"/>
<dbReference type="PANTHER" id="PTHR12856">
    <property type="entry name" value="TRANSCRIPTION INITIATION FACTOR IIH-RELATED"/>
    <property type="match status" value="1"/>
</dbReference>
<dbReference type="InterPro" id="IPR035925">
    <property type="entry name" value="BSD_dom_sf"/>
</dbReference>
<organism evidence="9 10">
    <name type="scientific">Coemansia brasiliensis</name>
    <dbReference type="NCBI Taxonomy" id="2650707"/>
    <lineage>
        <taxon>Eukaryota</taxon>
        <taxon>Fungi</taxon>
        <taxon>Fungi incertae sedis</taxon>
        <taxon>Zoopagomycota</taxon>
        <taxon>Kickxellomycotina</taxon>
        <taxon>Kickxellomycetes</taxon>
        <taxon>Kickxellales</taxon>
        <taxon>Kickxellaceae</taxon>
        <taxon>Coemansia</taxon>
    </lineage>
</organism>
<dbReference type="InterPro" id="IPR013876">
    <property type="entry name" value="TFIIH_BTF_p62_N"/>
</dbReference>
<dbReference type="Gene3D" id="6.10.140.1200">
    <property type="match status" value="1"/>
</dbReference>
<dbReference type="InterPro" id="IPR027079">
    <property type="entry name" value="Tfb1/GTF2H1"/>
</dbReference>
<dbReference type="SUPFAM" id="SSF140383">
    <property type="entry name" value="BSD domain-like"/>
    <property type="match status" value="2"/>
</dbReference>
<dbReference type="PROSITE" id="PS50858">
    <property type="entry name" value="BSD"/>
    <property type="match status" value="2"/>
</dbReference>
<keyword evidence="4" id="KW-0805">Transcription regulation</keyword>
<evidence type="ECO:0000256" key="7">
    <source>
        <dbReference type="SAM" id="MobiDB-lite"/>
    </source>
</evidence>
<dbReference type="Proteomes" id="UP001139887">
    <property type="component" value="Unassembled WGS sequence"/>
</dbReference>
<dbReference type="GO" id="GO:0006351">
    <property type="term" value="P:DNA-templated transcription"/>
    <property type="evidence" value="ECO:0007669"/>
    <property type="project" value="InterPro"/>
</dbReference>
<accession>A0A9W8I4Y0</accession>
<gene>
    <name evidence="9" type="primary">TFB1</name>
    <name evidence="9" type="ORF">IWW36_004306</name>
</gene>
<protein>
    <submittedName>
        <fullName evidence="9">RNA polymerase II transcription factor B subunit 1</fullName>
    </submittedName>
</protein>
<comment type="similarity">
    <text evidence="2">Belongs to the TFB1 family.</text>
</comment>
<dbReference type="InterPro" id="IPR011993">
    <property type="entry name" value="PH-like_dom_sf"/>
</dbReference>
<sequence>MILLPGENIKQSSKTAYKKAEGTLYFTNKRLVWCKGDEQTPTVELAHETIHSPRVNKSDTKVMLKVITIAPGTANEPSETNAPVFIWKQENKTEANDERTKFVTELSILSTRRTHTASSGQKSAAPTPNQNTTSNEYNKLKIGAAPASADEIKLRQEVLSKNGDLAKVHKSLVISGLVTEDEFWSTRKHILETYAIQSQLRKGESSAWLDLAPQNLETGNFKYTITPNVARHIFKEYPQVKRAYVDNVPHVVSEKEFWKRFVASQFFNRGRSADAVKGRDKIFDKCTQEEDSAFNDTKQINLAFLTRLLDLTRTEEDATETGNAPDFTMRPSKTDSKLALIRRFNHHSQLVLQTVLNSKRKQLASDHNSTDKMLEEATVLEDLDIPQPEKKVKLNVKDRSRYFSSLTADDANKQSKKCALDPAEVRAALDISFDISRPLDGCGNAQKTMSTLSHATHRLTLQKRPNRIQELQIPDDINVA</sequence>
<comment type="caution">
    <text evidence="9">The sequence shown here is derived from an EMBL/GenBank/DDBJ whole genome shotgun (WGS) entry which is preliminary data.</text>
</comment>
<reference evidence="9" key="1">
    <citation type="submission" date="2022-07" db="EMBL/GenBank/DDBJ databases">
        <title>Phylogenomic reconstructions and comparative analyses of Kickxellomycotina fungi.</title>
        <authorList>
            <person name="Reynolds N.K."/>
            <person name="Stajich J.E."/>
            <person name="Barry K."/>
            <person name="Grigoriev I.V."/>
            <person name="Crous P."/>
            <person name="Smith M.E."/>
        </authorList>
    </citation>
    <scope>NUCLEOTIDE SEQUENCE</scope>
    <source>
        <strain evidence="9">NRRL 1566</strain>
    </source>
</reference>